<gene>
    <name evidence="2" type="ORF">ABOZ73_03420</name>
</gene>
<dbReference type="AlphaFoldDB" id="A0AB39KVA5"/>
<proteinExistence type="predicted"/>
<protein>
    <submittedName>
        <fullName evidence="2">Uncharacterized protein</fullName>
    </submittedName>
</protein>
<accession>A0AB39KVA5</accession>
<reference evidence="2" key="1">
    <citation type="submission" date="2024-06" db="EMBL/GenBank/DDBJ databases">
        <title>Caulobacter inopinatus, sp. nov.</title>
        <authorList>
            <person name="Donachie S.P."/>
        </authorList>
    </citation>
    <scope>NUCLEOTIDE SEQUENCE</scope>
    <source>
        <strain evidence="2">73W</strain>
    </source>
</reference>
<organism evidence="2">
    <name type="scientific">Caulobacter sp. 73W</name>
    <dbReference type="NCBI Taxonomy" id="3161137"/>
    <lineage>
        <taxon>Bacteria</taxon>
        <taxon>Pseudomonadati</taxon>
        <taxon>Pseudomonadota</taxon>
        <taxon>Alphaproteobacteria</taxon>
        <taxon>Caulobacterales</taxon>
        <taxon>Caulobacteraceae</taxon>
        <taxon>Caulobacter</taxon>
    </lineage>
</organism>
<sequence length="142" mass="15247">MRNIIAIGLLAATALATSAHAEAGWICQLQSKTGRNPAYAESLYKYAIVGDRLQLVEDGIEQVRTIQTSYRIVENDVRAITAINPTASISEISVEGLTAPNATRAALAEIVTLNKRSGVLTRAIILSDSTDLQAQRGSCRSY</sequence>
<name>A0AB39KVA5_9CAUL</name>
<evidence type="ECO:0000313" key="2">
    <source>
        <dbReference type="EMBL" id="XDO97482.1"/>
    </source>
</evidence>
<evidence type="ECO:0000256" key="1">
    <source>
        <dbReference type="SAM" id="SignalP"/>
    </source>
</evidence>
<dbReference type="RefSeq" id="WP_369060727.1">
    <property type="nucleotide sequence ID" value="NZ_CP158375.1"/>
</dbReference>
<keyword evidence="1" id="KW-0732">Signal</keyword>
<dbReference type="EMBL" id="CP158375">
    <property type="protein sequence ID" value="XDO97482.1"/>
    <property type="molecule type" value="Genomic_DNA"/>
</dbReference>
<feature type="chain" id="PRO_5044246687" evidence="1">
    <location>
        <begin position="22"/>
        <end position="142"/>
    </location>
</feature>
<feature type="signal peptide" evidence="1">
    <location>
        <begin position="1"/>
        <end position="21"/>
    </location>
</feature>